<sequence length="61" mass="6871">MNKLFRILYLFVLLVGLSSPLRAQQLSDDQVIALVKEQKTAGKSDQEIGRLLVSRGVTREQ</sequence>
<dbReference type="RefSeq" id="WP_205096478.1">
    <property type="nucleotide sequence ID" value="NZ_JACLYZ010000051.1"/>
</dbReference>
<dbReference type="EMBL" id="JACLYZ010000051">
    <property type="protein sequence ID" value="MBM6736323.1"/>
    <property type="molecule type" value="Genomic_DNA"/>
</dbReference>
<evidence type="ECO:0000313" key="3">
    <source>
        <dbReference type="Proteomes" id="UP000766986"/>
    </source>
</evidence>
<evidence type="ECO:0000313" key="2">
    <source>
        <dbReference type="EMBL" id="MBM6736323.1"/>
    </source>
</evidence>
<feature type="non-terminal residue" evidence="2">
    <location>
        <position position="61"/>
    </location>
</feature>
<keyword evidence="3" id="KW-1185">Reference proteome</keyword>
<organism evidence="2 3">
    <name type="scientific">Mediterranea massiliensis</name>
    <dbReference type="NCBI Taxonomy" id="1841865"/>
    <lineage>
        <taxon>Bacteria</taxon>
        <taxon>Pseudomonadati</taxon>
        <taxon>Bacteroidota</taxon>
        <taxon>Bacteroidia</taxon>
        <taxon>Bacteroidales</taxon>
        <taxon>Bacteroidaceae</taxon>
        <taxon>Mediterranea</taxon>
    </lineage>
</organism>
<gene>
    <name evidence="2" type="ORF">H7U35_14060</name>
</gene>
<comment type="caution">
    <text evidence="2">The sequence shown here is derived from an EMBL/GenBank/DDBJ whole genome shotgun (WGS) entry which is preliminary data.</text>
</comment>
<evidence type="ECO:0000256" key="1">
    <source>
        <dbReference type="SAM" id="SignalP"/>
    </source>
</evidence>
<proteinExistence type="predicted"/>
<reference evidence="2 3" key="1">
    <citation type="journal article" date="2021" name="Sci. Rep.">
        <title>The distribution of antibiotic resistance genes in chicken gut microbiota commensals.</title>
        <authorList>
            <person name="Juricova H."/>
            <person name="Matiasovicova J."/>
            <person name="Kubasova T."/>
            <person name="Cejkova D."/>
            <person name="Rychlik I."/>
        </authorList>
    </citation>
    <scope>NUCLEOTIDE SEQUENCE [LARGE SCALE GENOMIC DNA]</scope>
    <source>
        <strain evidence="2 3">An772</strain>
    </source>
</reference>
<dbReference type="Proteomes" id="UP000766986">
    <property type="component" value="Unassembled WGS sequence"/>
</dbReference>
<keyword evidence="1" id="KW-0732">Signal</keyword>
<feature type="chain" id="PRO_5046070652" evidence="1">
    <location>
        <begin position="24"/>
        <end position="61"/>
    </location>
</feature>
<protein>
    <submittedName>
        <fullName evidence="2">Uncharacterized protein</fullName>
    </submittedName>
</protein>
<accession>A0ABS2E3X7</accession>
<feature type="signal peptide" evidence="1">
    <location>
        <begin position="1"/>
        <end position="23"/>
    </location>
</feature>
<name>A0ABS2E3X7_9BACT</name>